<feature type="non-terminal residue" evidence="6">
    <location>
        <position position="1"/>
    </location>
</feature>
<dbReference type="AlphaFoldDB" id="A0A7V8SXE6"/>
<comment type="cofactor">
    <cofactor evidence="1">
        <name>pyrroloquinoline quinone</name>
        <dbReference type="ChEBI" id="CHEBI:58442"/>
    </cofactor>
</comment>
<reference evidence="6" key="1">
    <citation type="submission" date="2020-06" db="EMBL/GenBank/DDBJ databases">
        <title>Legume-microbial interactions unlock mineral nutrients during tropical forest succession.</title>
        <authorList>
            <person name="Epihov D.Z."/>
        </authorList>
    </citation>
    <scope>NUCLEOTIDE SEQUENCE [LARGE SCALE GENOMIC DNA]</scope>
    <source>
        <strain evidence="6">Pan2503</strain>
    </source>
</reference>
<comment type="caution">
    <text evidence="6">The sequence shown here is derived from an EMBL/GenBank/DDBJ whole genome shotgun (WGS) entry which is preliminary data.</text>
</comment>
<feature type="domain" description="Pyrrolo-quinoline quinone repeat" evidence="5">
    <location>
        <begin position="368"/>
        <end position="453"/>
    </location>
</feature>
<keyword evidence="3" id="KW-0560">Oxidoreductase</keyword>
<dbReference type="EMBL" id="JACDQQ010001130">
    <property type="protein sequence ID" value="MBA0085637.1"/>
    <property type="molecule type" value="Genomic_DNA"/>
</dbReference>
<dbReference type="NCBIfam" id="TIGR04528">
    <property type="entry name" value="acido_non_PQQ"/>
    <property type="match status" value="1"/>
</dbReference>
<dbReference type="InterPro" id="IPR030939">
    <property type="entry name" value="Acido_non_PQQ"/>
</dbReference>
<evidence type="ECO:0000256" key="1">
    <source>
        <dbReference type="ARBA" id="ARBA00001931"/>
    </source>
</evidence>
<evidence type="ECO:0000256" key="4">
    <source>
        <dbReference type="SAM" id="MobiDB-lite"/>
    </source>
</evidence>
<evidence type="ECO:0000256" key="3">
    <source>
        <dbReference type="ARBA" id="ARBA00023002"/>
    </source>
</evidence>
<gene>
    <name evidence="6" type="ORF">HRJ53_11630</name>
</gene>
<feature type="compositionally biased region" description="Basic and acidic residues" evidence="4">
    <location>
        <begin position="287"/>
        <end position="302"/>
    </location>
</feature>
<accession>A0A7V8SXE6</accession>
<dbReference type="SUPFAM" id="SSF50998">
    <property type="entry name" value="Quinoprotein alcohol dehydrogenase-like"/>
    <property type="match status" value="1"/>
</dbReference>
<dbReference type="Pfam" id="PF01011">
    <property type="entry name" value="PQQ"/>
    <property type="match status" value="2"/>
</dbReference>
<evidence type="ECO:0000313" key="7">
    <source>
        <dbReference type="Proteomes" id="UP000567293"/>
    </source>
</evidence>
<dbReference type="PANTHER" id="PTHR32303">
    <property type="entry name" value="QUINOPROTEIN ALCOHOL DEHYDROGENASE (CYTOCHROME C)"/>
    <property type="match status" value="1"/>
</dbReference>
<protein>
    <submittedName>
        <fullName evidence="6">Acido-empty-quinoprotein group A</fullName>
    </submittedName>
</protein>
<comment type="similarity">
    <text evidence="2">Belongs to the bacterial PQQ dehydrogenase family.</text>
</comment>
<proteinExistence type="inferred from homology"/>
<feature type="domain" description="Pyrrolo-quinoline quinone repeat" evidence="5">
    <location>
        <begin position="13"/>
        <end position="276"/>
    </location>
</feature>
<keyword evidence="7" id="KW-1185">Reference proteome</keyword>
<name>A0A7V8SXE6_9BACT</name>
<evidence type="ECO:0000256" key="2">
    <source>
        <dbReference type="ARBA" id="ARBA00008156"/>
    </source>
</evidence>
<dbReference type="Gene3D" id="2.140.10.10">
    <property type="entry name" value="Quinoprotein alcohol dehydrogenase-like superfamily"/>
    <property type="match status" value="1"/>
</dbReference>
<dbReference type="Proteomes" id="UP000567293">
    <property type="component" value="Unassembled WGS sequence"/>
</dbReference>
<dbReference type="GO" id="GO:0016491">
    <property type="term" value="F:oxidoreductase activity"/>
    <property type="evidence" value="ECO:0007669"/>
    <property type="project" value="UniProtKB-KW"/>
</dbReference>
<dbReference type="SMART" id="SM00564">
    <property type="entry name" value="PQQ"/>
    <property type="match status" value="6"/>
</dbReference>
<dbReference type="InterPro" id="IPR018391">
    <property type="entry name" value="PQQ_b-propeller_rpt"/>
</dbReference>
<dbReference type="InterPro" id="IPR011047">
    <property type="entry name" value="Quinoprotein_ADH-like_sf"/>
</dbReference>
<feature type="region of interest" description="Disordered" evidence="4">
    <location>
        <begin position="285"/>
        <end position="317"/>
    </location>
</feature>
<evidence type="ECO:0000313" key="6">
    <source>
        <dbReference type="EMBL" id="MBA0085637.1"/>
    </source>
</evidence>
<sequence>IRLGPGALAGGLLKSTPLFVNGVLYFSAPDHAWAVDARNGKEIWHFFWKTSGGDHIGNRGLGMYGRWLYLETPDGYVVSLDAGTGKERWHKQIADVRAEYFATSPPIVIRDHVIVGVSGDALDVPGWLESRDPETGEIQWKWYTTPRAGESGIETWPDAYAAEHGGGMPWQPVTYDPDLNLIYATTGNPNPVYRGDLRKGANLYTASIVALNPDKGKMAWYFQSSPHDTHDWDAAQVPVLFDLNLNGQPRKLLAQASRNGFFFMLDRTNGQNLITTTFVESPNWFKGVDERGQPDPNPEKDSQLGGTLISPNNGGAANWTPPTYDPETELIYLNTAQGYEIHYQYKTDGPSFGSSGHISQAVGGIGASLRAIDPKTGKLRWVHKYAGTEWNPPRPEHLGGLLSTAGKLLFAGAPGGFLVAYNPETGRQLWHTSFDRDVSNTPITYMLDGVQYVLAAAGDTLYAFRVQQ</sequence>
<dbReference type="InterPro" id="IPR002372">
    <property type="entry name" value="PQQ_rpt_dom"/>
</dbReference>
<evidence type="ECO:0000259" key="5">
    <source>
        <dbReference type="Pfam" id="PF01011"/>
    </source>
</evidence>
<organism evidence="6 7">
    <name type="scientific">Candidatus Acidiferrum panamense</name>
    <dbReference type="NCBI Taxonomy" id="2741543"/>
    <lineage>
        <taxon>Bacteria</taxon>
        <taxon>Pseudomonadati</taxon>
        <taxon>Acidobacteriota</taxon>
        <taxon>Terriglobia</taxon>
        <taxon>Candidatus Acidiferrales</taxon>
        <taxon>Candidatus Acidiferrum</taxon>
    </lineage>
</organism>